<dbReference type="RefSeq" id="WP_269332318.1">
    <property type="nucleotide sequence ID" value="NZ_JAMZFT010000002.1"/>
</dbReference>
<protein>
    <submittedName>
        <fullName evidence="2">Uncharacterized protein</fullName>
    </submittedName>
</protein>
<proteinExistence type="predicted"/>
<dbReference type="EMBL" id="JAMZFT010000002">
    <property type="protein sequence ID" value="MCP1336355.1"/>
    <property type="molecule type" value="Genomic_DNA"/>
</dbReference>
<accession>A0A9J6PEY5</accession>
<dbReference type="AlphaFoldDB" id="A0A9J6PEY5"/>
<name>A0A9J6PEY5_9PROT</name>
<comment type="caution">
    <text evidence="2">The sequence shown here is derived from an EMBL/GenBank/DDBJ whole genome shotgun (WGS) entry which is preliminary data.</text>
</comment>
<evidence type="ECO:0000313" key="2">
    <source>
        <dbReference type="EMBL" id="MCP1336355.1"/>
    </source>
</evidence>
<dbReference type="Proteomes" id="UP001055804">
    <property type="component" value="Unassembled WGS sequence"/>
</dbReference>
<evidence type="ECO:0000256" key="1">
    <source>
        <dbReference type="SAM" id="MobiDB-lite"/>
    </source>
</evidence>
<evidence type="ECO:0000313" key="3">
    <source>
        <dbReference type="Proteomes" id="UP001055804"/>
    </source>
</evidence>
<reference evidence="2" key="1">
    <citation type="submission" date="2022-06" db="EMBL/GenBank/DDBJ databases">
        <title>Isolation and Genomics of Futiania mangrovii gen. nov., sp. nov., a Rare and Metabolically-versatile member in the Class Alphaproteobacteria.</title>
        <authorList>
            <person name="Liu L."/>
            <person name="Huang W.-C."/>
            <person name="Pan J."/>
            <person name="Li J."/>
            <person name="Huang Y."/>
            <person name="Du H."/>
            <person name="Liu Y."/>
            <person name="Li M."/>
        </authorList>
    </citation>
    <scope>NUCLEOTIDE SEQUENCE</scope>
    <source>
        <strain evidence="2">FT118</strain>
    </source>
</reference>
<gene>
    <name evidence="2" type="ORF">NJQ99_08060</name>
</gene>
<organism evidence="2 3">
    <name type="scientific">Futiania mangrovi</name>
    <dbReference type="NCBI Taxonomy" id="2959716"/>
    <lineage>
        <taxon>Bacteria</taxon>
        <taxon>Pseudomonadati</taxon>
        <taxon>Pseudomonadota</taxon>
        <taxon>Alphaproteobacteria</taxon>
        <taxon>Futianiales</taxon>
        <taxon>Futianiaceae</taxon>
        <taxon>Futiania</taxon>
    </lineage>
</organism>
<keyword evidence="3" id="KW-1185">Reference proteome</keyword>
<feature type="region of interest" description="Disordered" evidence="1">
    <location>
        <begin position="1"/>
        <end position="25"/>
    </location>
</feature>
<sequence>MSQDMPRKPFDLADAKLDPTGHFDHPREVLARDDLSLQDRADILSQWEREAYQLQVAAGENMAGGEADMLRDVRLARRELEGGAG</sequence>